<dbReference type="InterPro" id="IPR016181">
    <property type="entry name" value="Acyl_CoA_acyltransferase"/>
</dbReference>
<protein>
    <submittedName>
        <fullName evidence="2">GNAT family N-acetyltransferase</fullName>
    </submittedName>
</protein>
<comment type="caution">
    <text evidence="2">The sequence shown here is derived from an EMBL/GenBank/DDBJ whole genome shotgun (WGS) entry which is preliminary data.</text>
</comment>
<proteinExistence type="predicted"/>
<keyword evidence="3" id="KW-1185">Reference proteome</keyword>
<accession>A0ABV9XKE6</accession>
<sequence>MLSSVITEAWVHGWAVSRSTPSPVVEPWGYRIDVGLPGHVFRHVLPEPDEASVRKLCENVTESGAWLKVLAEPDDVARWITPGWTVPDDPGFMMFTDLRATPAPGLPPGYTAETSHGDGVLRVRILAADGSLAARGQIAPTGRTAVVDQIETYEGHRRRGLGTAVMRRLETAGAEAGAVTGVLSGTTEGRALYASLGWHYQGPLTGVVRD</sequence>
<name>A0ABV9XKE6_9ACTN</name>
<feature type="domain" description="N-acetyltransferase" evidence="1">
    <location>
        <begin position="81"/>
        <end position="210"/>
    </location>
</feature>
<reference evidence="3" key="1">
    <citation type="journal article" date="2019" name="Int. J. Syst. Evol. Microbiol.">
        <title>The Global Catalogue of Microorganisms (GCM) 10K type strain sequencing project: providing services to taxonomists for standard genome sequencing and annotation.</title>
        <authorList>
            <consortium name="The Broad Institute Genomics Platform"/>
            <consortium name="The Broad Institute Genome Sequencing Center for Infectious Disease"/>
            <person name="Wu L."/>
            <person name="Ma J."/>
        </authorList>
    </citation>
    <scope>NUCLEOTIDE SEQUENCE [LARGE SCALE GENOMIC DNA]</scope>
    <source>
        <strain evidence="3">CGMCC 4.1648</strain>
    </source>
</reference>
<evidence type="ECO:0000313" key="3">
    <source>
        <dbReference type="Proteomes" id="UP001595829"/>
    </source>
</evidence>
<dbReference type="Proteomes" id="UP001595829">
    <property type="component" value="Unassembled WGS sequence"/>
</dbReference>
<dbReference type="PROSITE" id="PS51186">
    <property type="entry name" value="GNAT"/>
    <property type="match status" value="1"/>
</dbReference>
<dbReference type="SUPFAM" id="SSF55729">
    <property type="entry name" value="Acyl-CoA N-acyltransferases (Nat)"/>
    <property type="match status" value="1"/>
</dbReference>
<dbReference type="EMBL" id="JBHSJD010000024">
    <property type="protein sequence ID" value="MFC5025861.1"/>
    <property type="molecule type" value="Genomic_DNA"/>
</dbReference>
<dbReference type="Gene3D" id="3.40.630.30">
    <property type="match status" value="1"/>
</dbReference>
<dbReference type="RefSeq" id="WP_345689169.1">
    <property type="nucleotide sequence ID" value="NZ_BAABIT010000001.1"/>
</dbReference>
<gene>
    <name evidence="2" type="ORF">ACFPM3_27405</name>
</gene>
<dbReference type="Pfam" id="PF00583">
    <property type="entry name" value="Acetyltransf_1"/>
    <property type="match status" value="1"/>
</dbReference>
<evidence type="ECO:0000259" key="1">
    <source>
        <dbReference type="PROSITE" id="PS51186"/>
    </source>
</evidence>
<dbReference type="InterPro" id="IPR000182">
    <property type="entry name" value="GNAT_dom"/>
</dbReference>
<evidence type="ECO:0000313" key="2">
    <source>
        <dbReference type="EMBL" id="MFC5025861.1"/>
    </source>
</evidence>
<organism evidence="2 3">
    <name type="scientific">Streptomyces coeruleoprunus</name>
    <dbReference type="NCBI Taxonomy" id="285563"/>
    <lineage>
        <taxon>Bacteria</taxon>
        <taxon>Bacillati</taxon>
        <taxon>Actinomycetota</taxon>
        <taxon>Actinomycetes</taxon>
        <taxon>Kitasatosporales</taxon>
        <taxon>Streptomycetaceae</taxon>
        <taxon>Streptomyces</taxon>
    </lineage>
</organism>